<gene>
    <name evidence="1" type="ORF">I545_4840</name>
</gene>
<reference evidence="1 2" key="1">
    <citation type="submission" date="2013-12" db="EMBL/GenBank/DDBJ databases">
        <authorList>
            <person name="Brown-Elliot B."/>
            <person name="Wallace R."/>
            <person name="Lenaerts A."/>
            <person name="Ordway D."/>
            <person name="DeGroote M.A."/>
            <person name="Parker T."/>
            <person name="Sizemore C."/>
            <person name="Tallon L.J."/>
            <person name="Sadzewicz L.K."/>
            <person name="Sengamalay N."/>
            <person name="Fraser C.M."/>
            <person name="Hine E."/>
            <person name="Shefchek K.A."/>
            <person name="Das S.P."/>
            <person name="Tettelin H."/>
        </authorList>
    </citation>
    <scope>NUCLEOTIDE SEQUENCE [LARGE SCALE GENOMIC DNA]</scope>
    <source>
        <strain evidence="1 2">662</strain>
    </source>
</reference>
<sequence length="38" mass="4116">MRYRFWRGGGLRRVAASADPGVDDGAAPALRRIGRALC</sequence>
<dbReference type="Proteomes" id="UP000020561">
    <property type="component" value="Unassembled WGS sequence"/>
</dbReference>
<comment type="caution">
    <text evidence="1">The sequence shown here is derived from an EMBL/GenBank/DDBJ whole genome shotgun (WGS) entry which is preliminary data.</text>
</comment>
<evidence type="ECO:0000313" key="2">
    <source>
        <dbReference type="Proteomes" id="UP000020561"/>
    </source>
</evidence>
<proteinExistence type="predicted"/>
<dbReference type="AlphaFoldDB" id="X7Z325"/>
<protein>
    <submittedName>
        <fullName evidence="1">Uncharacterized protein</fullName>
    </submittedName>
</protein>
<dbReference type="EMBL" id="JAOA01000008">
    <property type="protein sequence ID" value="EUA13436.1"/>
    <property type="molecule type" value="Genomic_DNA"/>
</dbReference>
<name>X7Z325_MYCKA</name>
<evidence type="ECO:0000313" key="1">
    <source>
        <dbReference type="EMBL" id="EUA13436.1"/>
    </source>
</evidence>
<dbReference type="PATRIC" id="fig|1299326.3.peg.4666"/>
<accession>X7Z325</accession>
<organism evidence="1 2">
    <name type="scientific">Mycobacterium kansasii 662</name>
    <dbReference type="NCBI Taxonomy" id="1299326"/>
    <lineage>
        <taxon>Bacteria</taxon>
        <taxon>Bacillati</taxon>
        <taxon>Actinomycetota</taxon>
        <taxon>Actinomycetes</taxon>
        <taxon>Mycobacteriales</taxon>
        <taxon>Mycobacteriaceae</taxon>
        <taxon>Mycobacterium</taxon>
    </lineage>
</organism>